<dbReference type="InterPro" id="IPR019826">
    <property type="entry name" value="Carboxylesterase_B_AS"/>
</dbReference>
<protein>
    <recommendedName>
        <fullName evidence="3">Carboxylic ester hydrolase</fullName>
        <ecNumber evidence="3">3.1.1.-</ecNumber>
    </recommendedName>
</protein>
<keyword evidence="6" id="KW-1185">Reference proteome</keyword>
<proteinExistence type="inferred from homology"/>
<evidence type="ECO:0000256" key="2">
    <source>
        <dbReference type="ARBA" id="ARBA00022801"/>
    </source>
</evidence>
<evidence type="ECO:0000313" key="6">
    <source>
        <dbReference type="Proteomes" id="UP001212841"/>
    </source>
</evidence>
<dbReference type="PANTHER" id="PTHR43142:SF3">
    <property type="entry name" value="PUTATIVE (AFU_ORTHOLOGUE AFUA_3G09070)-RELATED"/>
    <property type="match status" value="1"/>
</dbReference>
<sequence>MRFLTSVFAALAAFSVAAEAAGKAVLSNEESSLTILYQNNLNMTDDANHASYLLLNSATYTNAKSFCAQLSESLLSKTAAQQHATDLTYQLAYVEYAGKSNSPQSYYIQDGILTFSRNARQKLKFSTLPSYAKKAASYPVLCTQSAVGNAAQVTVPSFGNTFTGYRDKKSFHFMGIPYAKQPQRFTHSKLLSTTGQSYNATLPGDNCRQWGYGSENCLFLNIHTPHIPKAKGSRQLRPVLFWIHGGGFTGGDGKTDGGDLASREDVVFVGINYRLASYGFMAIPGHLEGNYGIGDQITALDWVVKNIANFGGDPNKITIAGQSAGAGSVRVLLGSPKAIGKFASGIALANLGGGVGLGLSSNYGTTYSKYFTQNESYAVAGQNLLTQAGCNQTSLAAQVQCLKTTTTDLTLTPDVARYVVQDGRIVVTPELIVTRPNKYTAHVPVIFGIAANDGGSLGSYSRTCNTTVDCLAADTYISTEWSQKILDSGLFPDPATGDIQHDAFNISQRVLTDNTFRCIDSATVVAGGSSNAFRSAYYYEADRGFVSTAYNPNNVDVTGPITPGYPNGNPNLPYFKVHSSELPMITGGVPVLRDANDMYYLQTTMAYWGAFLRTGSPNPDHTLLALRGYIKPLEAVKKVGTWKPVKGKSGPVNILNYPPKFTGFQDTLQCNWLNISLNYFWDRK</sequence>
<feature type="domain" description="Carboxylesterase type B" evidence="4">
    <location>
        <begin position="170"/>
        <end position="660"/>
    </location>
</feature>
<evidence type="ECO:0000313" key="5">
    <source>
        <dbReference type="EMBL" id="KAJ3053612.1"/>
    </source>
</evidence>
<dbReference type="EMBL" id="JADGJD010000194">
    <property type="protein sequence ID" value="KAJ3053612.1"/>
    <property type="molecule type" value="Genomic_DNA"/>
</dbReference>
<dbReference type="PROSITE" id="PS00122">
    <property type="entry name" value="CARBOXYLESTERASE_B_1"/>
    <property type="match status" value="1"/>
</dbReference>
<dbReference type="Gene3D" id="3.40.50.1820">
    <property type="entry name" value="alpha/beta hydrolase"/>
    <property type="match status" value="1"/>
</dbReference>
<comment type="caution">
    <text evidence="5">The sequence shown here is derived from an EMBL/GenBank/DDBJ whole genome shotgun (WGS) entry which is preliminary data.</text>
</comment>
<dbReference type="InterPro" id="IPR029058">
    <property type="entry name" value="AB_hydrolase_fold"/>
</dbReference>
<feature type="signal peptide" evidence="3">
    <location>
        <begin position="1"/>
        <end position="20"/>
    </location>
</feature>
<dbReference type="Pfam" id="PF00135">
    <property type="entry name" value="COesterase"/>
    <property type="match status" value="1"/>
</dbReference>
<keyword evidence="2 3" id="KW-0378">Hydrolase</keyword>
<reference evidence="5" key="1">
    <citation type="submission" date="2020-05" db="EMBL/GenBank/DDBJ databases">
        <title>Phylogenomic resolution of chytrid fungi.</title>
        <authorList>
            <person name="Stajich J.E."/>
            <person name="Amses K."/>
            <person name="Simmons R."/>
            <person name="Seto K."/>
            <person name="Myers J."/>
            <person name="Bonds A."/>
            <person name="Quandt C.A."/>
            <person name="Barry K."/>
            <person name="Liu P."/>
            <person name="Grigoriev I."/>
            <person name="Longcore J.E."/>
            <person name="James T.Y."/>
        </authorList>
    </citation>
    <scope>NUCLEOTIDE SEQUENCE</scope>
    <source>
        <strain evidence="5">JEL0318</strain>
    </source>
</reference>
<dbReference type="AlphaFoldDB" id="A0AAD5X2W8"/>
<gene>
    <name evidence="5" type="ORF">HK097_003840</name>
</gene>
<dbReference type="InterPro" id="IPR002018">
    <property type="entry name" value="CarbesteraseB"/>
</dbReference>
<feature type="chain" id="PRO_5041766165" description="Carboxylic ester hydrolase" evidence="3">
    <location>
        <begin position="21"/>
        <end position="684"/>
    </location>
</feature>
<comment type="similarity">
    <text evidence="1 3">Belongs to the type-B carboxylesterase/lipase family.</text>
</comment>
<dbReference type="SUPFAM" id="SSF53474">
    <property type="entry name" value="alpha/beta-Hydrolases"/>
    <property type="match status" value="1"/>
</dbReference>
<accession>A0AAD5X2W8</accession>
<dbReference type="PANTHER" id="PTHR43142">
    <property type="entry name" value="CARBOXYLIC ESTER HYDROLASE"/>
    <property type="match status" value="1"/>
</dbReference>
<keyword evidence="3" id="KW-0732">Signal</keyword>
<dbReference type="Proteomes" id="UP001212841">
    <property type="component" value="Unassembled WGS sequence"/>
</dbReference>
<evidence type="ECO:0000256" key="3">
    <source>
        <dbReference type="RuleBase" id="RU361235"/>
    </source>
</evidence>
<name>A0AAD5X2W8_9FUNG</name>
<dbReference type="GO" id="GO:0016787">
    <property type="term" value="F:hydrolase activity"/>
    <property type="evidence" value="ECO:0007669"/>
    <property type="project" value="UniProtKB-KW"/>
</dbReference>
<dbReference type="EC" id="3.1.1.-" evidence="3"/>
<evidence type="ECO:0000259" key="4">
    <source>
        <dbReference type="Pfam" id="PF00135"/>
    </source>
</evidence>
<evidence type="ECO:0000256" key="1">
    <source>
        <dbReference type="ARBA" id="ARBA00005964"/>
    </source>
</evidence>
<organism evidence="5 6">
    <name type="scientific">Rhizophlyctis rosea</name>
    <dbReference type="NCBI Taxonomy" id="64517"/>
    <lineage>
        <taxon>Eukaryota</taxon>
        <taxon>Fungi</taxon>
        <taxon>Fungi incertae sedis</taxon>
        <taxon>Chytridiomycota</taxon>
        <taxon>Chytridiomycota incertae sedis</taxon>
        <taxon>Chytridiomycetes</taxon>
        <taxon>Rhizophlyctidales</taxon>
        <taxon>Rhizophlyctidaceae</taxon>
        <taxon>Rhizophlyctis</taxon>
    </lineage>
</organism>